<dbReference type="Proteomes" id="UP000032434">
    <property type="component" value="Chromosome 1"/>
</dbReference>
<dbReference type="OrthoDB" id="9769991at2"/>
<dbReference type="Gene3D" id="2.60.420.10">
    <property type="entry name" value="Maltose phosphorylase, domain 3"/>
    <property type="match status" value="1"/>
</dbReference>
<evidence type="ECO:0000313" key="5">
    <source>
        <dbReference type="EMBL" id="CDR30463.1"/>
    </source>
</evidence>
<dbReference type="HOGENOM" id="CLU_019054_0_0_14"/>
<dbReference type="InterPro" id="IPR010383">
    <property type="entry name" value="Glyco_hydrolase_94_b-supersand"/>
</dbReference>
<keyword evidence="6" id="KW-1185">Reference proteome</keyword>
<dbReference type="SMART" id="SM01068">
    <property type="entry name" value="CBM_X"/>
    <property type="match status" value="1"/>
</dbReference>
<dbReference type="Gene3D" id="2.70.98.40">
    <property type="entry name" value="Glycoside hydrolase, family 65, N-terminal domain"/>
    <property type="match status" value="1"/>
</dbReference>
<accession>A0A061A9D1</accession>
<dbReference type="GO" id="GO:0016757">
    <property type="term" value="F:glycosyltransferase activity"/>
    <property type="evidence" value="ECO:0007669"/>
    <property type="project" value="UniProtKB-KW"/>
</dbReference>
<dbReference type="EMBL" id="LK028559">
    <property type="protein sequence ID" value="CDR30463.1"/>
    <property type="molecule type" value="Genomic_DNA"/>
</dbReference>
<organism evidence="5 6">
    <name type="scientific">Acholeplasma oculi</name>
    <dbReference type="NCBI Taxonomy" id="35623"/>
    <lineage>
        <taxon>Bacteria</taxon>
        <taxon>Bacillati</taxon>
        <taxon>Mycoplasmatota</taxon>
        <taxon>Mollicutes</taxon>
        <taxon>Acholeplasmatales</taxon>
        <taxon>Acholeplasmataceae</taxon>
        <taxon>Acholeplasma</taxon>
    </lineage>
</organism>
<dbReference type="STRING" id="35623.Aocu_03900"/>
<dbReference type="Gene3D" id="1.20.890.20">
    <property type="entry name" value="mpn423 like domain"/>
    <property type="match status" value="1"/>
</dbReference>
<evidence type="ECO:0000259" key="4">
    <source>
        <dbReference type="Pfam" id="PF17167"/>
    </source>
</evidence>
<keyword evidence="1" id="KW-0328">Glycosyltransferase</keyword>
<dbReference type="InParanoid" id="A0A061A9D1"/>
<dbReference type="SUPFAM" id="SSF48208">
    <property type="entry name" value="Six-hairpin glycosidases"/>
    <property type="match status" value="1"/>
</dbReference>
<dbReference type="Pfam" id="PF17167">
    <property type="entry name" value="Glyco_hydro_94"/>
    <property type="match status" value="1"/>
</dbReference>
<evidence type="ECO:0000256" key="1">
    <source>
        <dbReference type="ARBA" id="ARBA00022676"/>
    </source>
</evidence>
<feature type="domain" description="Glycosyl hydrolase 94 catalytic" evidence="4">
    <location>
        <begin position="307"/>
        <end position="735"/>
    </location>
</feature>
<dbReference type="GO" id="GO:0030246">
    <property type="term" value="F:carbohydrate binding"/>
    <property type="evidence" value="ECO:0007669"/>
    <property type="project" value="InterPro"/>
</dbReference>
<evidence type="ECO:0000256" key="2">
    <source>
        <dbReference type="ARBA" id="ARBA00022679"/>
    </source>
</evidence>
<dbReference type="KEGG" id="aoc:Aocu_03900"/>
<dbReference type="RefSeq" id="WP_045749010.1">
    <property type="nucleotide sequence ID" value="NZ_FUZK01000006.1"/>
</dbReference>
<feature type="domain" description="Glycosyl hydrolase 94 supersandwich" evidence="3">
    <location>
        <begin position="11"/>
        <end position="277"/>
    </location>
</feature>
<dbReference type="PATRIC" id="fig|35623.3.peg.390"/>
<dbReference type="InterPro" id="IPR012341">
    <property type="entry name" value="6hp_glycosidase-like_sf"/>
</dbReference>
<dbReference type="InterPro" id="IPR033432">
    <property type="entry name" value="GH94_catalytic"/>
</dbReference>
<protein>
    <submittedName>
        <fullName evidence="5">Cellobiose phosphorylase</fullName>
    </submittedName>
</protein>
<sequence length="806" mass="92339">MKYGYFDDLNKEYVINTPYTPYPWINYLGTEDYFQMISNTSGGYSFFKDARARRITRYRYNNIPIDNEGRFFYIKEGNTVFNIGVKPTLTEVDHYEVRHGMGYTKFHTEKNGLVAKQLSFVPRGFQGEVHYIELENKTQETKKIKLFSYVEWALWDALDDQTNFQRNYSIGEVEVVGSTIYHKTEYRERRNHYAFFHVNREIQGFDTDRESFIGLHRSVKEPIVIEEGMPKNSVADGWALIGSHYIEIELKPLEKTDLIFMLGYVENSKDEKFYSHKVINKDKALHMMKQFMNKADVDQALLELKHYFERMLSNYQVESKDEKLNRMVNIWNQYQTITTFNLSRSASYFESGVGRGMGFRDSNQDLLGYMHMDLVKTRERILDLASTLLFDGGAYHQYSPLTKKGNKDLGSGFNDDPNWMILSTINYIKESGDYSILDEVISYESNPNLKGSLKEHLEKAFYKVALNLGPHGLPLIGRADWNDCLNLNCFSDEPGESFQTVQNKGDGKTAESIFIAGLFVYVGKKYVELLERIGEGQAALKALGHVVDMIGSVESHGLDENWFLRAYDAYGDKIGSNENTEGKIFIEPQGMCVMAGIGAENGFARKALDSAKELLDTKYGMVLNYPAYSKYHLTLGEISSYPEGYKENGGIFCHNNPWVACAEAVLKNGNRAFEIYRKISPAYIEDISEIHRTEPYVYSQMIAGKEAGRHGEAKNSWLTGTSAWNFVAVSQYILGLHPEFDGLRVEPVLPDHLTDLKLTRKFRGNTYHITVSKSDLKGMRVDGVRIDGNTIPYQPSNKVVQVKLYI</sequence>
<dbReference type="InterPro" id="IPR037018">
    <property type="entry name" value="GH65_N"/>
</dbReference>
<dbReference type="AlphaFoldDB" id="A0A061A9D1"/>
<dbReference type="InterPro" id="IPR052047">
    <property type="entry name" value="GH94_Enzymes"/>
</dbReference>
<name>A0A061A9D1_9MOLU</name>
<dbReference type="Pfam" id="PF06165">
    <property type="entry name" value="GH94_b-supersand"/>
    <property type="match status" value="1"/>
</dbReference>
<dbReference type="SUPFAM" id="SSF74650">
    <property type="entry name" value="Galactose mutarotase-like"/>
    <property type="match status" value="1"/>
</dbReference>
<dbReference type="InterPro" id="IPR008928">
    <property type="entry name" value="6-hairpin_glycosidase_sf"/>
</dbReference>
<reference evidence="6" key="1">
    <citation type="submission" date="2014-05" db="EMBL/GenBank/DDBJ databases">
        <authorList>
            <person name="Kube M."/>
        </authorList>
    </citation>
    <scope>NUCLEOTIDE SEQUENCE [LARGE SCALE GENOMIC DNA]</scope>
</reference>
<dbReference type="PANTHER" id="PTHR37469">
    <property type="entry name" value="CELLOBIONIC ACID PHOSPHORYLASE-RELATED"/>
    <property type="match status" value="1"/>
</dbReference>
<proteinExistence type="predicted"/>
<dbReference type="PANTHER" id="PTHR37469:SF2">
    <property type="entry name" value="CELLOBIONIC ACID PHOSPHORYLASE"/>
    <property type="match status" value="1"/>
</dbReference>
<dbReference type="Gene3D" id="1.50.10.10">
    <property type="match status" value="1"/>
</dbReference>
<evidence type="ECO:0000313" key="6">
    <source>
        <dbReference type="Proteomes" id="UP000032434"/>
    </source>
</evidence>
<gene>
    <name evidence="5" type="ORF">Aocu_03900</name>
</gene>
<dbReference type="GO" id="GO:0005975">
    <property type="term" value="P:carbohydrate metabolic process"/>
    <property type="evidence" value="ECO:0007669"/>
    <property type="project" value="InterPro"/>
</dbReference>
<keyword evidence="2" id="KW-0808">Transferase</keyword>
<evidence type="ECO:0000259" key="3">
    <source>
        <dbReference type="Pfam" id="PF06165"/>
    </source>
</evidence>
<dbReference type="InterPro" id="IPR011013">
    <property type="entry name" value="Gal_mutarotase_sf_dom"/>
</dbReference>